<evidence type="ECO:0000259" key="4">
    <source>
        <dbReference type="PROSITE" id="PS01031"/>
    </source>
</evidence>
<accession>A0A1C1CL21</accession>
<dbReference type="Pfam" id="PF00011">
    <property type="entry name" value="HSP20"/>
    <property type="match status" value="1"/>
</dbReference>
<evidence type="ECO:0000256" key="3">
    <source>
        <dbReference type="SAM" id="MobiDB-lite"/>
    </source>
</evidence>
<reference evidence="6" key="1">
    <citation type="submission" date="2015-07" db="EMBL/GenBank/DDBJ databases">
        <authorList>
            <person name="Teixeira M.M."/>
            <person name="Souza R.C."/>
            <person name="Almeida L.G."/>
            <person name="Vicente V.A."/>
            <person name="de Hoog S."/>
            <person name="Bocca A.L."/>
            <person name="de Almeida S.R."/>
            <person name="Vasconcelos A.T."/>
            <person name="Felipe M.S."/>
        </authorList>
    </citation>
    <scope>NUCLEOTIDE SEQUENCE [LARGE SCALE GENOMIC DNA]</scope>
    <source>
        <strain evidence="6">KSF</strain>
    </source>
</reference>
<comment type="caution">
    <text evidence="5">The sequence shown here is derived from an EMBL/GenBank/DDBJ whole genome shotgun (WGS) entry which is preliminary data.</text>
</comment>
<sequence>MRNTKSDPKSKRHHHIPNTETAVPLQPIKDLRYITMSTLECLLHPHHISLVDVHSLRARLNHAGDAYYNIDGLPSHRGVQAPKFDVFDMDGHAPRWLLVGNVPGVKSAEEIQVDWLDCTTIFIRGKLATKLIPTFGEAESKILKTVHKERHEGPFERSVTLPAKADPESLKMEVKDGIVYVRIARKFETEKKE</sequence>
<dbReference type="EMBL" id="LGRB01000011">
    <property type="protein sequence ID" value="OCT49203.1"/>
    <property type="molecule type" value="Genomic_DNA"/>
</dbReference>
<dbReference type="Gene3D" id="2.60.40.790">
    <property type="match status" value="1"/>
</dbReference>
<dbReference type="VEuPathDB" id="FungiDB:G647_02730"/>
<feature type="region of interest" description="Disordered" evidence="3">
    <location>
        <begin position="1"/>
        <end position="20"/>
    </location>
</feature>
<keyword evidence="5" id="KW-0346">Stress response</keyword>
<gene>
    <name evidence="5" type="ORF">CLCR_05152</name>
</gene>
<dbReference type="SUPFAM" id="SSF49764">
    <property type="entry name" value="HSP20-like chaperones"/>
    <property type="match status" value="1"/>
</dbReference>
<dbReference type="Proteomes" id="UP000094526">
    <property type="component" value="Unassembled WGS sequence"/>
</dbReference>
<dbReference type="AlphaFoldDB" id="A0A1C1CL21"/>
<evidence type="ECO:0000256" key="1">
    <source>
        <dbReference type="PROSITE-ProRule" id="PRU00285"/>
    </source>
</evidence>
<keyword evidence="6" id="KW-1185">Reference proteome</keyword>
<evidence type="ECO:0000313" key="5">
    <source>
        <dbReference type="EMBL" id="OCT49203.1"/>
    </source>
</evidence>
<organism evidence="5 6">
    <name type="scientific">Cladophialophora carrionii</name>
    <dbReference type="NCBI Taxonomy" id="86049"/>
    <lineage>
        <taxon>Eukaryota</taxon>
        <taxon>Fungi</taxon>
        <taxon>Dikarya</taxon>
        <taxon>Ascomycota</taxon>
        <taxon>Pezizomycotina</taxon>
        <taxon>Eurotiomycetes</taxon>
        <taxon>Chaetothyriomycetidae</taxon>
        <taxon>Chaetothyriales</taxon>
        <taxon>Herpotrichiellaceae</taxon>
        <taxon>Cladophialophora</taxon>
    </lineage>
</organism>
<dbReference type="OrthoDB" id="1431247at2759"/>
<dbReference type="STRING" id="86049.A0A1C1CL21"/>
<dbReference type="PROSITE" id="PS01031">
    <property type="entry name" value="SHSP"/>
    <property type="match status" value="1"/>
</dbReference>
<dbReference type="InterPro" id="IPR008978">
    <property type="entry name" value="HSP20-like_chaperone"/>
</dbReference>
<dbReference type="CDD" id="cd06464">
    <property type="entry name" value="ACD_sHsps-like"/>
    <property type="match status" value="1"/>
</dbReference>
<dbReference type="VEuPathDB" id="FungiDB:CLCR_05152"/>
<feature type="domain" description="SHSP" evidence="4">
    <location>
        <begin position="75"/>
        <end position="193"/>
    </location>
</feature>
<proteinExistence type="inferred from homology"/>
<name>A0A1C1CL21_9EURO</name>
<evidence type="ECO:0000256" key="2">
    <source>
        <dbReference type="RuleBase" id="RU003616"/>
    </source>
</evidence>
<dbReference type="InterPro" id="IPR002068">
    <property type="entry name" value="A-crystallin/Hsp20_dom"/>
</dbReference>
<evidence type="ECO:0000313" key="6">
    <source>
        <dbReference type="Proteomes" id="UP000094526"/>
    </source>
</evidence>
<comment type="similarity">
    <text evidence="1 2">Belongs to the small heat shock protein (HSP20) family.</text>
</comment>
<protein>
    <submittedName>
        <fullName evidence="5">30 kDa heat shock protein</fullName>
    </submittedName>
</protein>